<dbReference type="Proteomes" id="UP000315700">
    <property type="component" value="Chromosome"/>
</dbReference>
<dbReference type="KEGG" id="ccos:Pan44_27390"/>
<sequence length="29" mass="3190">MKDPSSLHDIRDSFIVAFFQHGSDQPGAS</sequence>
<proteinExistence type="predicted"/>
<gene>
    <name evidence="1" type="ORF">Pan44_27390</name>
</gene>
<name>A0A517SEZ2_9PLAN</name>
<protein>
    <submittedName>
        <fullName evidence="1">Uncharacterized protein</fullName>
    </submittedName>
</protein>
<organism evidence="1 2">
    <name type="scientific">Caulifigura coniformis</name>
    <dbReference type="NCBI Taxonomy" id="2527983"/>
    <lineage>
        <taxon>Bacteria</taxon>
        <taxon>Pseudomonadati</taxon>
        <taxon>Planctomycetota</taxon>
        <taxon>Planctomycetia</taxon>
        <taxon>Planctomycetales</taxon>
        <taxon>Planctomycetaceae</taxon>
        <taxon>Caulifigura</taxon>
    </lineage>
</organism>
<dbReference type="EMBL" id="CP036271">
    <property type="protein sequence ID" value="QDT54704.1"/>
    <property type="molecule type" value="Genomic_DNA"/>
</dbReference>
<dbReference type="InParanoid" id="A0A517SEZ2"/>
<evidence type="ECO:0000313" key="2">
    <source>
        <dbReference type="Proteomes" id="UP000315700"/>
    </source>
</evidence>
<evidence type="ECO:0000313" key="1">
    <source>
        <dbReference type="EMBL" id="QDT54704.1"/>
    </source>
</evidence>
<reference evidence="1 2" key="1">
    <citation type="submission" date="2019-02" db="EMBL/GenBank/DDBJ databases">
        <title>Deep-cultivation of Planctomycetes and their phenomic and genomic characterization uncovers novel biology.</title>
        <authorList>
            <person name="Wiegand S."/>
            <person name="Jogler M."/>
            <person name="Boedeker C."/>
            <person name="Pinto D."/>
            <person name="Vollmers J."/>
            <person name="Rivas-Marin E."/>
            <person name="Kohn T."/>
            <person name="Peeters S.H."/>
            <person name="Heuer A."/>
            <person name="Rast P."/>
            <person name="Oberbeckmann S."/>
            <person name="Bunk B."/>
            <person name="Jeske O."/>
            <person name="Meyerdierks A."/>
            <person name="Storesund J.E."/>
            <person name="Kallscheuer N."/>
            <person name="Luecker S."/>
            <person name="Lage O.M."/>
            <person name="Pohl T."/>
            <person name="Merkel B.J."/>
            <person name="Hornburger P."/>
            <person name="Mueller R.-W."/>
            <person name="Bruemmer F."/>
            <person name="Labrenz M."/>
            <person name="Spormann A.M."/>
            <person name="Op den Camp H."/>
            <person name="Overmann J."/>
            <person name="Amann R."/>
            <person name="Jetten M.S.M."/>
            <person name="Mascher T."/>
            <person name="Medema M.H."/>
            <person name="Devos D.P."/>
            <person name="Kaster A.-K."/>
            <person name="Ovreas L."/>
            <person name="Rohde M."/>
            <person name="Galperin M.Y."/>
            <person name="Jogler C."/>
        </authorList>
    </citation>
    <scope>NUCLEOTIDE SEQUENCE [LARGE SCALE GENOMIC DNA]</scope>
    <source>
        <strain evidence="1 2">Pan44</strain>
    </source>
</reference>
<dbReference type="AlphaFoldDB" id="A0A517SEZ2"/>
<keyword evidence="2" id="KW-1185">Reference proteome</keyword>
<accession>A0A517SEZ2</accession>